<protein>
    <submittedName>
        <fullName evidence="4">Phage capsid family protein</fullName>
    </submittedName>
</protein>
<dbReference type="InterPro" id="IPR054612">
    <property type="entry name" value="Phage_capsid-like_C"/>
</dbReference>
<feature type="domain" description="Phage capsid-like C-terminal" evidence="3">
    <location>
        <begin position="172"/>
        <end position="399"/>
    </location>
</feature>
<dbReference type="InterPro" id="IPR024455">
    <property type="entry name" value="Phage_capsid"/>
</dbReference>
<dbReference type="NCBIfam" id="TIGR01554">
    <property type="entry name" value="major_cap_HK97"/>
    <property type="match status" value="1"/>
</dbReference>
<gene>
    <name evidence="4" type="ORF">ANTHELSMS3_03426</name>
</gene>
<sequence>MLKSQEIQLAQSKRREKMASIQKADEISDEGRTELRSLTDAYEGAEVELRAAILLEQAERDKIKEPDKATSDFDRECRAFNIAALVESLEGQKPLSGREAEVSQELEERHGAAAKGVRFPWEALLETRADATISAPDASSGDLATRPTMKALERVFEDSAAARFGFRTIAVTGQPRFPELTGGASASWVAEGEGADAAAITTSVTSPTIKTLTARYLLSRQAIRQNAVLETMLRRDLSEVLREALDLACFRGTGADNQPSGLDTLLTGESHAAVITYADVVDWATDLMVSSKANDMGGISIAGVPFMMADLLKATFGDILTQLEQARKVVPNMVFSSQVSEVTAGSPDSASLYVGKPDQHAWVPTWGSPELLVDPYSESKTGKVALTVFSFTDILVQRQATHFKQITNVQKAA</sequence>
<dbReference type="Proteomes" id="UP000203589">
    <property type="component" value="Chromosome"/>
</dbReference>
<feature type="region of interest" description="Disordered" evidence="2">
    <location>
        <begin position="1"/>
        <end position="29"/>
    </location>
</feature>
<feature type="compositionally biased region" description="Polar residues" evidence="2">
    <location>
        <begin position="1"/>
        <end position="11"/>
    </location>
</feature>
<proteinExistence type="predicted"/>
<comment type="subcellular location">
    <subcellularLocation>
        <location evidence="1">Virion</location>
    </subcellularLocation>
</comment>
<dbReference type="EMBL" id="CP022540">
    <property type="protein sequence ID" value="ASP22056.1"/>
    <property type="molecule type" value="Genomic_DNA"/>
</dbReference>
<evidence type="ECO:0000313" key="4">
    <source>
        <dbReference type="EMBL" id="ASP22056.1"/>
    </source>
</evidence>
<dbReference type="OrthoDB" id="7754466at2"/>
<name>A0A222E788_9RHOB</name>
<evidence type="ECO:0000256" key="2">
    <source>
        <dbReference type="SAM" id="MobiDB-lite"/>
    </source>
</evidence>
<evidence type="ECO:0000256" key="1">
    <source>
        <dbReference type="ARBA" id="ARBA00004328"/>
    </source>
</evidence>
<dbReference type="KEGG" id="aht:ANTHELSMS3_03426"/>
<dbReference type="Gene3D" id="3.30.2400.10">
    <property type="entry name" value="Major capsid protein gp5"/>
    <property type="match status" value="1"/>
</dbReference>
<accession>A0A222E788</accession>
<dbReference type="SUPFAM" id="SSF56563">
    <property type="entry name" value="Major capsid protein gp5"/>
    <property type="match status" value="1"/>
</dbReference>
<dbReference type="AlphaFoldDB" id="A0A222E788"/>
<organism evidence="4 5">
    <name type="scientific">Antarctobacter heliothermus</name>
    <dbReference type="NCBI Taxonomy" id="74033"/>
    <lineage>
        <taxon>Bacteria</taxon>
        <taxon>Pseudomonadati</taxon>
        <taxon>Pseudomonadota</taxon>
        <taxon>Alphaproteobacteria</taxon>
        <taxon>Rhodobacterales</taxon>
        <taxon>Roseobacteraceae</taxon>
        <taxon>Antarctobacter</taxon>
    </lineage>
</organism>
<evidence type="ECO:0000313" key="5">
    <source>
        <dbReference type="Proteomes" id="UP000203589"/>
    </source>
</evidence>
<dbReference type="RefSeq" id="WP_094035887.1">
    <property type="nucleotide sequence ID" value="NZ_CP022540.1"/>
</dbReference>
<evidence type="ECO:0000259" key="3">
    <source>
        <dbReference type="Pfam" id="PF05065"/>
    </source>
</evidence>
<dbReference type="Pfam" id="PF05065">
    <property type="entry name" value="Phage_capsid"/>
    <property type="match status" value="1"/>
</dbReference>
<keyword evidence="5" id="KW-1185">Reference proteome</keyword>
<reference evidence="4 5" key="1">
    <citation type="submission" date="2017-07" db="EMBL/GenBank/DDBJ databases">
        <title>Genome Sequence of Antarctobacter heliothermus Strain SMS3 Isolated from a culture of the Diatom Skeletonema marinoi.</title>
        <authorList>
            <person name="Topel M."/>
            <person name="Pinder M.I.M."/>
            <person name="Johansson O.N."/>
            <person name="Kourtchenko O."/>
            <person name="Godhe A."/>
            <person name="Clarke A.K."/>
        </authorList>
    </citation>
    <scope>NUCLEOTIDE SEQUENCE [LARGE SCALE GENOMIC DNA]</scope>
    <source>
        <strain evidence="4 5">SMS3</strain>
    </source>
</reference>